<organism evidence="2 3">
    <name type="scientific">Mycetocola tolaasinivorans</name>
    <dbReference type="NCBI Taxonomy" id="76635"/>
    <lineage>
        <taxon>Bacteria</taxon>
        <taxon>Bacillati</taxon>
        <taxon>Actinomycetota</taxon>
        <taxon>Actinomycetes</taxon>
        <taxon>Micrococcales</taxon>
        <taxon>Microbacteriaceae</taxon>
        <taxon>Mycetocola</taxon>
    </lineage>
</organism>
<feature type="compositionally biased region" description="Polar residues" evidence="1">
    <location>
        <begin position="1"/>
        <end position="10"/>
    </location>
</feature>
<gene>
    <name evidence="2" type="ORF">D9V32_01340</name>
</gene>
<accession>A0A3L7ADE9</accession>
<proteinExistence type="predicted"/>
<dbReference type="Proteomes" id="UP000272503">
    <property type="component" value="Unassembled WGS sequence"/>
</dbReference>
<dbReference type="AlphaFoldDB" id="A0A3L7ADE9"/>
<evidence type="ECO:0000313" key="3">
    <source>
        <dbReference type="Proteomes" id="UP000272503"/>
    </source>
</evidence>
<reference evidence="2 3" key="1">
    <citation type="submission" date="2018-10" db="EMBL/GenBank/DDBJ databases">
        <authorList>
            <person name="Li J."/>
        </authorList>
    </citation>
    <scope>NUCLEOTIDE SEQUENCE [LARGE SCALE GENOMIC DNA]</scope>
    <source>
        <strain evidence="2 3">IF 016277</strain>
    </source>
</reference>
<feature type="region of interest" description="Disordered" evidence="1">
    <location>
        <begin position="1"/>
        <end position="28"/>
    </location>
</feature>
<comment type="caution">
    <text evidence="2">The sequence shown here is derived from an EMBL/GenBank/DDBJ whole genome shotgun (WGS) entry which is preliminary data.</text>
</comment>
<keyword evidence="3" id="KW-1185">Reference proteome</keyword>
<dbReference type="OrthoDB" id="5000691at2"/>
<dbReference type="EMBL" id="RCUX01000001">
    <property type="protein sequence ID" value="RLP78004.1"/>
    <property type="molecule type" value="Genomic_DNA"/>
</dbReference>
<evidence type="ECO:0000256" key="1">
    <source>
        <dbReference type="SAM" id="MobiDB-lite"/>
    </source>
</evidence>
<protein>
    <submittedName>
        <fullName evidence="2">Uncharacterized protein</fullName>
    </submittedName>
</protein>
<name>A0A3L7ADE9_9MICO</name>
<sequence>MQHTPSSENTPRNRHDRPATGPVGGGKSVPPAGWVEFCGERFALTPGLGFSIGRRGDIEIHDSTFPAEAELRIVPVLDLWLVSSSGTGVYARSRCVNAGFEALISPGAQVPLVFATQEILLTVGPTTYEFLVTLNRPVYVAPREGADAVAGVTGVPGLFLTEAQRILILALSESLLRGGSRAPMAPNTQLARSLGWTPNRFARTLTSACTRVDRLGASGLPSGLITHGYERREVLAQLAISTGIATLDALAELDEYRAIHVIGE</sequence>
<evidence type="ECO:0000313" key="2">
    <source>
        <dbReference type="EMBL" id="RLP78004.1"/>
    </source>
</evidence>
<dbReference type="RefSeq" id="WP_121647096.1">
    <property type="nucleotide sequence ID" value="NZ_RCUX01000001.1"/>
</dbReference>